<reference evidence="2 3" key="1">
    <citation type="journal article" date="2008" name="Nature">
        <title>Genome analysis of the platypus reveals unique signatures of evolution.</title>
        <authorList>
            <person name="Warren W.C."/>
            <person name="Hillier L.W."/>
            <person name="Marshall Graves J.A."/>
            <person name="Birney E."/>
            <person name="Ponting C.P."/>
            <person name="Grutzner F."/>
            <person name="Belov K."/>
            <person name="Miller W."/>
            <person name="Clarke L."/>
            <person name="Chinwalla A.T."/>
            <person name="Yang S.P."/>
            <person name="Heger A."/>
            <person name="Locke D.P."/>
            <person name="Miethke P."/>
            <person name="Waters P.D."/>
            <person name="Veyrunes F."/>
            <person name="Fulton L."/>
            <person name="Fulton B."/>
            <person name="Graves T."/>
            <person name="Wallis J."/>
            <person name="Puente X.S."/>
            <person name="Lopez-Otin C."/>
            <person name="Ordonez G.R."/>
            <person name="Eichler E.E."/>
            <person name="Chen L."/>
            <person name="Cheng Z."/>
            <person name="Deakin J.E."/>
            <person name="Alsop A."/>
            <person name="Thompson K."/>
            <person name="Kirby P."/>
            <person name="Papenfuss A.T."/>
            <person name="Wakefield M.J."/>
            <person name="Olender T."/>
            <person name="Lancet D."/>
            <person name="Huttley G.A."/>
            <person name="Smit A.F."/>
            <person name="Pask A."/>
            <person name="Temple-Smith P."/>
            <person name="Batzer M.A."/>
            <person name="Walker J.A."/>
            <person name="Konkel M.K."/>
            <person name="Harris R.S."/>
            <person name="Whittington C.M."/>
            <person name="Wong E.S."/>
            <person name="Gemmell N.J."/>
            <person name="Buschiazzo E."/>
            <person name="Vargas Jentzsch I.M."/>
            <person name="Merkel A."/>
            <person name="Schmitz J."/>
            <person name="Zemann A."/>
            <person name="Churakov G."/>
            <person name="Kriegs J.O."/>
            <person name="Brosius J."/>
            <person name="Murchison E.P."/>
            <person name="Sachidanandam R."/>
            <person name="Smith C."/>
            <person name="Hannon G.J."/>
            <person name="Tsend-Ayush E."/>
            <person name="McMillan D."/>
            <person name="Attenborough R."/>
            <person name="Rens W."/>
            <person name="Ferguson-Smith M."/>
            <person name="Lefevre C.M."/>
            <person name="Sharp J.A."/>
            <person name="Nicholas K.R."/>
            <person name="Ray D.A."/>
            <person name="Kube M."/>
            <person name="Reinhardt R."/>
            <person name="Pringle T.H."/>
            <person name="Taylor J."/>
            <person name="Jones R.C."/>
            <person name="Nixon B."/>
            <person name="Dacheux J.L."/>
            <person name="Niwa H."/>
            <person name="Sekita Y."/>
            <person name="Huang X."/>
            <person name="Stark A."/>
            <person name="Kheradpour P."/>
            <person name="Kellis M."/>
            <person name="Flicek P."/>
            <person name="Chen Y."/>
            <person name="Webber C."/>
            <person name="Hardison R."/>
            <person name="Nelson J."/>
            <person name="Hallsworth-Pepin K."/>
            <person name="Delehaunty K."/>
            <person name="Markovic C."/>
            <person name="Minx P."/>
            <person name="Feng Y."/>
            <person name="Kremitzki C."/>
            <person name="Mitreva M."/>
            <person name="Glasscock J."/>
            <person name="Wylie T."/>
            <person name="Wohldmann P."/>
            <person name="Thiru P."/>
            <person name="Nhan M.N."/>
            <person name="Pohl C.S."/>
            <person name="Smith S.M."/>
            <person name="Hou S."/>
            <person name="Nefedov M."/>
            <person name="de Jong P.J."/>
            <person name="Renfree M.B."/>
            <person name="Mardis E.R."/>
            <person name="Wilson R.K."/>
        </authorList>
    </citation>
    <scope>NUCLEOTIDE SEQUENCE [LARGE SCALE GENOMIC DNA]</scope>
    <source>
        <strain evidence="2 3">Glennie</strain>
    </source>
</reference>
<dbReference type="AlphaFoldDB" id="F6TXA2"/>
<dbReference type="Proteomes" id="UP000002279">
    <property type="component" value="Chromosome 2"/>
</dbReference>
<sequence length="88" mass="9547">MWVQVQLQLLWLLSVLMGCKGEVRLLESGGGMKYSGESLHLSCQASGFDFGGYTMSWYRQAPGKSREFVASISSGDGTDKSYADAVKG</sequence>
<feature type="signal peptide" evidence="1">
    <location>
        <begin position="1"/>
        <end position="21"/>
    </location>
</feature>
<dbReference type="Bgee" id="ENSOANG00000013249">
    <property type="expression patterns" value="Expressed in heart and 3 other cell types or tissues"/>
</dbReference>
<dbReference type="InterPro" id="IPR013783">
    <property type="entry name" value="Ig-like_fold"/>
</dbReference>
<dbReference type="SUPFAM" id="SSF48726">
    <property type="entry name" value="Immunoglobulin"/>
    <property type="match status" value="1"/>
</dbReference>
<evidence type="ECO:0000256" key="1">
    <source>
        <dbReference type="SAM" id="SignalP"/>
    </source>
</evidence>
<dbReference type="InterPro" id="IPR050199">
    <property type="entry name" value="IgHV"/>
</dbReference>
<protein>
    <recommendedName>
        <fullName evidence="4">Ig-like domain-containing protein</fullName>
    </recommendedName>
</protein>
<reference evidence="2" key="2">
    <citation type="submission" date="2025-08" db="UniProtKB">
        <authorList>
            <consortium name="Ensembl"/>
        </authorList>
    </citation>
    <scope>IDENTIFICATION</scope>
    <source>
        <strain evidence="2">Glennie</strain>
    </source>
</reference>
<dbReference type="GO" id="GO:0003823">
    <property type="term" value="F:antigen binding"/>
    <property type="evidence" value="ECO:0000318"/>
    <property type="project" value="GO_Central"/>
</dbReference>
<dbReference type="GO" id="GO:0016064">
    <property type="term" value="P:immunoglobulin mediated immune response"/>
    <property type="evidence" value="ECO:0000318"/>
    <property type="project" value="GO_Central"/>
</dbReference>
<dbReference type="STRING" id="9258.ENSOANP00000020926"/>
<dbReference type="InterPro" id="IPR036179">
    <property type="entry name" value="Ig-like_dom_sf"/>
</dbReference>
<reference evidence="2" key="3">
    <citation type="submission" date="2025-09" db="UniProtKB">
        <authorList>
            <consortium name="Ensembl"/>
        </authorList>
    </citation>
    <scope>IDENTIFICATION</scope>
    <source>
        <strain evidence="2">Glennie</strain>
    </source>
</reference>
<keyword evidence="1" id="KW-0732">Signal</keyword>
<organism evidence="2 3">
    <name type="scientific">Ornithorhynchus anatinus</name>
    <name type="common">Duckbill platypus</name>
    <dbReference type="NCBI Taxonomy" id="9258"/>
    <lineage>
        <taxon>Eukaryota</taxon>
        <taxon>Metazoa</taxon>
        <taxon>Chordata</taxon>
        <taxon>Craniata</taxon>
        <taxon>Vertebrata</taxon>
        <taxon>Euteleostomi</taxon>
        <taxon>Mammalia</taxon>
        <taxon>Monotremata</taxon>
        <taxon>Ornithorhynchidae</taxon>
        <taxon>Ornithorhynchus</taxon>
    </lineage>
</organism>
<accession>F6TXA2</accession>
<dbReference type="Gene3D" id="2.60.40.10">
    <property type="entry name" value="Immunoglobulins"/>
    <property type="match status" value="1"/>
</dbReference>
<evidence type="ECO:0000313" key="2">
    <source>
        <dbReference type="Ensembl" id="ENSOANP00000020926.3"/>
    </source>
</evidence>
<evidence type="ECO:0000313" key="3">
    <source>
        <dbReference type="Proteomes" id="UP000002279"/>
    </source>
</evidence>
<keyword evidence="3" id="KW-1185">Reference proteome</keyword>
<feature type="chain" id="PRO_5027966009" description="Ig-like domain-containing protein" evidence="1">
    <location>
        <begin position="22"/>
        <end position="88"/>
    </location>
</feature>
<proteinExistence type="predicted"/>
<dbReference type="PANTHER" id="PTHR23266">
    <property type="entry name" value="IMMUNOGLOBULIN HEAVY CHAIN"/>
    <property type="match status" value="1"/>
</dbReference>
<name>F6TXA2_ORNAN</name>
<dbReference type="GeneTree" id="ENSGT01050000244936"/>
<dbReference type="InParanoid" id="F6TXA2"/>
<evidence type="ECO:0008006" key="4">
    <source>
        <dbReference type="Google" id="ProtNLM"/>
    </source>
</evidence>
<dbReference type="Ensembl" id="ENSOANT00000020929.3">
    <property type="protein sequence ID" value="ENSOANP00000020926.3"/>
    <property type="gene ID" value="ENSOANG00000013249.3"/>
</dbReference>
<dbReference type="HOGENOM" id="CLU_077975_5_3_1"/>